<dbReference type="Proteomes" id="UP000326018">
    <property type="component" value="Unassembled WGS sequence"/>
</dbReference>
<evidence type="ECO:0000313" key="2">
    <source>
        <dbReference type="Proteomes" id="UP000326018"/>
    </source>
</evidence>
<dbReference type="EMBL" id="CABVIB010000010">
    <property type="protein sequence ID" value="VVN96982.1"/>
    <property type="molecule type" value="Genomic_DNA"/>
</dbReference>
<dbReference type="AlphaFoldDB" id="A0A5E7BWZ5"/>
<dbReference type="RefSeq" id="WP_150702441.1">
    <property type="nucleotide sequence ID" value="NZ_CABVIB010000010.1"/>
</dbReference>
<evidence type="ECO:0008006" key="3">
    <source>
        <dbReference type="Google" id="ProtNLM"/>
    </source>
</evidence>
<organism evidence="1 2">
    <name type="scientific">Pseudomonas fluorescens</name>
    <dbReference type="NCBI Taxonomy" id="294"/>
    <lineage>
        <taxon>Bacteria</taxon>
        <taxon>Pseudomonadati</taxon>
        <taxon>Pseudomonadota</taxon>
        <taxon>Gammaproteobacteria</taxon>
        <taxon>Pseudomonadales</taxon>
        <taxon>Pseudomonadaceae</taxon>
        <taxon>Pseudomonas</taxon>
    </lineage>
</organism>
<proteinExistence type="predicted"/>
<accession>A0A5E7BWZ5</accession>
<reference evidence="1 2" key="1">
    <citation type="submission" date="2019-09" db="EMBL/GenBank/DDBJ databases">
        <authorList>
            <person name="Chandra G."/>
            <person name="Truman W A."/>
        </authorList>
    </citation>
    <scope>NUCLEOTIDE SEQUENCE [LARGE SCALE GENOMIC DNA]</scope>
    <source>
        <strain evidence="1">PS712</strain>
    </source>
</reference>
<gene>
    <name evidence="1" type="ORF">PS712_02349</name>
</gene>
<sequence length="86" mass="9505">MKRCAMLIAISLLTTACQSNNDGITRLDNCVCYKAPEAQHLKASQIAWNDPDTLKEQFSHCVCRALVDPKQVDDPGKLFVPGTEVK</sequence>
<dbReference type="OrthoDB" id="6894209at2"/>
<name>A0A5E7BWZ5_PSEFL</name>
<evidence type="ECO:0000313" key="1">
    <source>
        <dbReference type="EMBL" id="VVN96982.1"/>
    </source>
</evidence>
<protein>
    <recommendedName>
        <fullName evidence="3">Lipoprotein</fullName>
    </recommendedName>
</protein>
<dbReference type="PROSITE" id="PS51257">
    <property type="entry name" value="PROKAR_LIPOPROTEIN"/>
    <property type="match status" value="1"/>
</dbReference>